<dbReference type="SUPFAM" id="SSF52402">
    <property type="entry name" value="Adenine nucleotide alpha hydrolases-like"/>
    <property type="match status" value="1"/>
</dbReference>
<organism evidence="10 11">
    <name type="scientific">Streptomyces hiroshimensis</name>
    <dbReference type="NCBI Taxonomy" id="66424"/>
    <lineage>
        <taxon>Bacteria</taxon>
        <taxon>Bacillati</taxon>
        <taxon>Actinomycetota</taxon>
        <taxon>Actinomycetes</taxon>
        <taxon>Kitasatosporales</taxon>
        <taxon>Streptomycetaceae</taxon>
        <taxon>Streptomyces</taxon>
    </lineage>
</organism>
<dbReference type="InterPro" id="IPR014729">
    <property type="entry name" value="Rossmann-like_a/b/a_fold"/>
</dbReference>
<dbReference type="EC" id="6.3.4.20" evidence="8"/>
<evidence type="ECO:0000256" key="8">
    <source>
        <dbReference type="ARBA" id="ARBA00039149"/>
    </source>
</evidence>
<comment type="catalytic activity">
    <reaction evidence="9">
        <text>7-carboxy-7-carbaguanine + NH4(+) + 2 ATP = 7-cyano-7-carbaguanine + 2 AMP + 2 diphosphate + 2 H(+)</text>
        <dbReference type="Rhea" id="RHEA:27982"/>
        <dbReference type="ChEBI" id="CHEBI:15378"/>
        <dbReference type="ChEBI" id="CHEBI:28938"/>
        <dbReference type="ChEBI" id="CHEBI:30616"/>
        <dbReference type="ChEBI" id="CHEBI:33019"/>
        <dbReference type="ChEBI" id="CHEBI:45075"/>
        <dbReference type="ChEBI" id="CHEBI:61036"/>
        <dbReference type="ChEBI" id="CHEBI:456215"/>
        <dbReference type="EC" id="6.3.4.20"/>
    </reaction>
</comment>
<dbReference type="PANTHER" id="PTHR42914">
    <property type="entry name" value="7-CYANO-7-DEAZAGUANINE SYNTHASE"/>
    <property type="match status" value="1"/>
</dbReference>
<evidence type="ECO:0000256" key="6">
    <source>
        <dbReference type="ARBA" id="ARBA00022840"/>
    </source>
</evidence>
<comment type="pathway">
    <text evidence="1">Purine metabolism; 7-cyano-7-deazaguanine biosynthesis.</text>
</comment>
<evidence type="ECO:0000313" key="10">
    <source>
        <dbReference type="EMBL" id="GGX88180.1"/>
    </source>
</evidence>
<name>A0ABQ2YP35_9ACTN</name>
<evidence type="ECO:0000256" key="7">
    <source>
        <dbReference type="ARBA" id="ARBA00037993"/>
    </source>
</evidence>
<comment type="caution">
    <text evidence="10">The sequence shown here is derived from an EMBL/GenBank/DDBJ whole genome shotgun (WGS) entry which is preliminary data.</text>
</comment>
<evidence type="ECO:0000313" key="11">
    <source>
        <dbReference type="Proteomes" id="UP000659223"/>
    </source>
</evidence>
<evidence type="ECO:0000256" key="1">
    <source>
        <dbReference type="ARBA" id="ARBA00005061"/>
    </source>
</evidence>
<dbReference type="RefSeq" id="WP_190022819.1">
    <property type="nucleotide sequence ID" value="NZ_BMUT01000007.1"/>
</dbReference>
<keyword evidence="11" id="KW-1185">Reference proteome</keyword>
<keyword evidence="5" id="KW-0862">Zinc</keyword>
<dbReference type="PANTHER" id="PTHR42914:SF1">
    <property type="entry name" value="7-CYANO-7-DEAZAGUANINE SYNTHASE"/>
    <property type="match status" value="1"/>
</dbReference>
<accession>A0ABQ2YP35</accession>
<evidence type="ECO:0000256" key="9">
    <source>
        <dbReference type="ARBA" id="ARBA00047890"/>
    </source>
</evidence>
<dbReference type="CDD" id="cd01995">
    <property type="entry name" value="QueC-like"/>
    <property type="match status" value="1"/>
</dbReference>
<reference evidence="11" key="1">
    <citation type="journal article" date="2019" name="Int. J. Syst. Evol. Microbiol.">
        <title>The Global Catalogue of Microorganisms (GCM) 10K type strain sequencing project: providing services to taxonomists for standard genome sequencing and annotation.</title>
        <authorList>
            <consortium name="The Broad Institute Genomics Platform"/>
            <consortium name="The Broad Institute Genome Sequencing Center for Infectious Disease"/>
            <person name="Wu L."/>
            <person name="Ma J."/>
        </authorList>
    </citation>
    <scope>NUCLEOTIDE SEQUENCE [LARGE SCALE GENOMIC DNA]</scope>
    <source>
        <strain evidence="11">JCM 4586</strain>
    </source>
</reference>
<proteinExistence type="inferred from homology"/>
<dbReference type="PIRSF" id="PIRSF006293">
    <property type="entry name" value="ExsB"/>
    <property type="match status" value="1"/>
</dbReference>
<keyword evidence="4" id="KW-0547">Nucleotide-binding</keyword>
<keyword evidence="3" id="KW-0479">Metal-binding</keyword>
<keyword evidence="6" id="KW-0067">ATP-binding</keyword>
<protein>
    <recommendedName>
        <fullName evidence="8">7-cyano-7-deazaguanine synthase</fullName>
        <ecNumber evidence="8">6.3.4.20</ecNumber>
    </recommendedName>
</protein>
<evidence type="ECO:0000256" key="5">
    <source>
        <dbReference type="ARBA" id="ARBA00022833"/>
    </source>
</evidence>
<dbReference type="Gene3D" id="3.40.50.620">
    <property type="entry name" value="HUPs"/>
    <property type="match status" value="1"/>
</dbReference>
<evidence type="ECO:0000256" key="2">
    <source>
        <dbReference type="ARBA" id="ARBA00022598"/>
    </source>
</evidence>
<keyword evidence="2" id="KW-0436">Ligase</keyword>
<evidence type="ECO:0000256" key="3">
    <source>
        <dbReference type="ARBA" id="ARBA00022723"/>
    </source>
</evidence>
<dbReference type="InterPro" id="IPR018317">
    <property type="entry name" value="QueC"/>
</dbReference>
<dbReference type="Pfam" id="PF06508">
    <property type="entry name" value="QueC"/>
    <property type="match status" value="1"/>
</dbReference>
<dbReference type="EMBL" id="BMUT01000007">
    <property type="protein sequence ID" value="GGX88180.1"/>
    <property type="molecule type" value="Genomic_DNA"/>
</dbReference>
<dbReference type="Proteomes" id="UP000659223">
    <property type="component" value="Unassembled WGS sequence"/>
</dbReference>
<comment type="similarity">
    <text evidence="7">Belongs to the QueC family.</text>
</comment>
<sequence length="226" mass="24274">MSKIIAIVSGGMDSVTMAHQLKEQGNDVHLLSVDYGQRHRKEHDFAAAAAERLGAVHQVADLRAVGAMFRGSSLTDPSVDVPEQTWSGYGESPNIVPNRNALLLAVAFAIAVVEKAEAVAIGVIAGDVTSVPDSTPAFLESFIAMERIATRGYAHPDLDLLAPLSGMEKSGVVLLGERLGVPWTRTWTCFRGEETHCGRCAPCWERQEAFRDAGVQDPTIYQDGGS</sequence>
<gene>
    <name evidence="10" type="primary">queC</name>
    <name evidence="10" type="ORF">GCM10010324_37380</name>
</gene>
<evidence type="ECO:0000256" key="4">
    <source>
        <dbReference type="ARBA" id="ARBA00022741"/>
    </source>
</evidence>